<dbReference type="OrthoDB" id="9771666at2"/>
<dbReference type="EMBL" id="FNLO01000016">
    <property type="protein sequence ID" value="SDV51315.1"/>
    <property type="molecule type" value="Genomic_DNA"/>
</dbReference>
<accession>A0A1H2PVI7</accession>
<evidence type="ECO:0000313" key="4">
    <source>
        <dbReference type="Proteomes" id="UP000243719"/>
    </source>
</evidence>
<dbReference type="Gene3D" id="3.40.50.1820">
    <property type="entry name" value="alpha/beta hydrolase"/>
    <property type="match status" value="1"/>
</dbReference>
<dbReference type="PANTHER" id="PTHR48081">
    <property type="entry name" value="AB HYDROLASE SUPERFAMILY PROTEIN C4A8.06C"/>
    <property type="match status" value="1"/>
</dbReference>
<dbReference type="Pfam" id="PF20434">
    <property type="entry name" value="BD-FAE"/>
    <property type="match status" value="1"/>
</dbReference>
<evidence type="ECO:0000313" key="3">
    <source>
        <dbReference type="EMBL" id="SDV51315.1"/>
    </source>
</evidence>
<dbReference type="AlphaFoldDB" id="A0A1H2PVI7"/>
<evidence type="ECO:0000256" key="1">
    <source>
        <dbReference type="ARBA" id="ARBA00022801"/>
    </source>
</evidence>
<proteinExistence type="predicted"/>
<dbReference type="RefSeq" id="WP_091912849.1">
    <property type="nucleotide sequence ID" value="NZ_FNLO01000016.1"/>
</dbReference>
<dbReference type="PANTHER" id="PTHR48081:SF33">
    <property type="entry name" value="KYNURENINE FORMAMIDASE"/>
    <property type="match status" value="1"/>
</dbReference>
<evidence type="ECO:0000259" key="2">
    <source>
        <dbReference type="Pfam" id="PF20434"/>
    </source>
</evidence>
<dbReference type="STRING" id="1770053.SAMN05216551_11665"/>
<dbReference type="InterPro" id="IPR029058">
    <property type="entry name" value="AB_hydrolase_fold"/>
</dbReference>
<feature type="domain" description="BD-FAE-like" evidence="2">
    <location>
        <begin position="60"/>
        <end position="161"/>
    </location>
</feature>
<dbReference type="GO" id="GO:0016787">
    <property type="term" value="F:hydrolase activity"/>
    <property type="evidence" value="ECO:0007669"/>
    <property type="project" value="UniProtKB-KW"/>
</dbReference>
<name>A0A1H2PVI7_9BURK</name>
<dbReference type="InterPro" id="IPR049492">
    <property type="entry name" value="BD-FAE-like_dom"/>
</dbReference>
<keyword evidence="1" id="KW-0378">Hydrolase</keyword>
<reference evidence="4" key="1">
    <citation type="submission" date="2016-09" db="EMBL/GenBank/DDBJ databases">
        <authorList>
            <person name="Varghese N."/>
            <person name="Submissions S."/>
        </authorList>
    </citation>
    <scope>NUCLEOTIDE SEQUENCE [LARGE SCALE GENOMIC DNA]</scope>
    <source>
        <strain evidence="4">JS23</strain>
    </source>
</reference>
<protein>
    <submittedName>
        <fullName evidence="3">Arylformamidase</fullName>
    </submittedName>
</protein>
<dbReference type="InterPro" id="IPR050300">
    <property type="entry name" value="GDXG_lipolytic_enzyme"/>
</dbReference>
<keyword evidence="4" id="KW-1185">Reference proteome</keyword>
<sequence>MPFDLTFADLAARAVQYNARASVADFDAEMASYAALAARARAACPGILDLPYGMGRDERLDLFPVQAARQPAPLLVFVHGGYWRSQRKEDACSMVRAFTHAGVAVAVVEYTLLPEATLAEVVREIRSAVAWLYHNARTYGADPERIHVCGSSAGAHLAAMLLADTWQASYRLPQDVIKGIVGLSGLYDIRPLCDIGVNDWLRLHVEQAAALSPALHLPASAPDVVLCVGGLETDGFRHQTFDFHARLRARGLPVQLVDNTHCNHFNLVSELAEPESALFRATIGMIGNTPV</sequence>
<dbReference type="Proteomes" id="UP000243719">
    <property type="component" value="Unassembled WGS sequence"/>
</dbReference>
<dbReference type="SUPFAM" id="SSF53474">
    <property type="entry name" value="alpha/beta-Hydrolases"/>
    <property type="match status" value="1"/>
</dbReference>
<organism evidence="3 4">
    <name type="scientific">Chitinasiproducens palmae</name>
    <dbReference type="NCBI Taxonomy" id="1770053"/>
    <lineage>
        <taxon>Bacteria</taxon>
        <taxon>Pseudomonadati</taxon>
        <taxon>Pseudomonadota</taxon>
        <taxon>Betaproteobacteria</taxon>
        <taxon>Burkholderiales</taxon>
        <taxon>Burkholderiaceae</taxon>
        <taxon>Chitinasiproducens</taxon>
    </lineage>
</organism>
<gene>
    <name evidence="3" type="ORF">SAMN05216551_11665</name>
</gene>